<evidence type="ECO:0000313" key="1">
    <source>
        <dbReference type="EMBL" id="GJS84079.1"/>
    </source>
</evidence>
<reference evidence="1" key="2">
    <citation type="submission" date="2022-01" db="EMBL/GenBank/DDBJ databases">
        <authorList>
            <person name="Yamashiro T."/>
            <person name="Shiraishi A."/>
            <person name="Satake H."/>
            <person name="Nakayama K."/>
        </authorList>
    </citation>
    <scope>NUCLEOTIDE SEQUENCE</scope>
</reference>
<dbReference type="EMBL" id="BQNB010010948">
    <property type="protein sequence ID" value="GJS84079.1"/>
    <property type="molecule type" value="Genomic_DNA"/>
</dbReference>
<comment type="caution">
    <text evidence="1">The sequence shown here is derived from an EMBL/GenBank/DDBJ whole genome shotgun (WGS) entry which is preliminary data.</text>
</comment>
<gene>
    <name evidence="1" type="ORF">Tco_0750620</name>
</gene>
<proteinExistence type="predicted"/>
<name>A0ABQ4Z1S6_9ASTR</name>
<keyword evidence="2" id="KW-1185">Reference proteome</keyword>
<accession>A0ABQ4Z1S6</accession>
<protein>
    <submittedName>
        <fullName evidence="1">Uncharacterized protein</fullName>
    </submittedName>
</protein>
<evidence type="ECO:0000313" key="2">
    <source>
        <dbReference type="Proteomes" id="UP001151760"/>
    </source>
</evidence>
<sequence length="101" mass="11444">MQALMIGQTVLLKIGLTPLNIVRPVNTAHPKTAVHTLIRRSVHEAKRHYYTGKHNAVNTARSYTRQVNAVRGKPQHDDKGFVDSGCLRHMIRNIAYLSDFK</sequence>
<organism evidence="1 2">
    <name type="scientific">Tanacetum coccineum</name>
    <dbReference type="NCBI Taxonomy" id="301880"/>
    <lineage>
        <taxon>Eukaryota</taxon>
        <taxon>Viridiplantae</taxon>
        <taxon>Streptophyta</taxon>
        <taxon>Embryophyta</taxon>
        <taxon>Tracheophyta</taxon>
        <taxon>Spermatophyta</taxon>
        <taxon>Magnoliopsida</taxon>
        <taxon>eudicotyledons</taxon>
        <taxon>Gunneridae</taxon>
        <taxon>Pentapetalae</taxon>
        <taxon>asterids</taxon>
        <taxon>campanulids</taxon>
        <taxon>Asterales</taxon>
        <taxon>Asteraceae</taxon>
        <taxon>Asteroideae</taxon>
        <taxon>Anthemideae</taxon>
        <taxon>Anthemidinae</taxon>
        <taxon>Tanacetum</taxon>
    </lineage>
</organism>
<dbReference type="Proteomes" id="UP001151760">
    <property type="component" value="Unassembled WGS sequence"/>
</dbReference>
<reference evidence="1" key="1">
    <citation type="journal article" date="2022" name="Int. J. Mol. Sci.">
        <title>Draft Genome of Tanacetum Coccineum: Genomic Comparison of Closely Related Tanacetum-Family Plants.</title>
        <authorList>
            <person name="Yamashiro T."/>
            <person name="Shiraishi A."/>
            <person name="Nakayama K."/>
            <person name="Satake H."/>
        </authorList>
    </citation>
    <scope>NUCLEOTIDE SEQUENCE</scope>
</reference>